<sequence>NVHNASQPMPGEEQEDIVGTSTECNIVAEPVRRSAAC</sequence>
<dbReference type="EMBL" id="LXQA010227893">
    <property type="protein sequence ID" value="MCI35868.1"/>
    <property type="molecule type" value="Genomic_DNA"/>
</dbReference>
<keyword evidence="2" id="KW-1185">Reference proteome</keyword>
<feature type="non-terminal residue" evidence="1">
    <location>
        <position position="1"/>
    </location>
</feature>
<name>A0A392RGX8_9FABA</name>
<evidence type="ECO:0000313" key="1">
    <source>
        <dbReference type="EMBL" id="MCI35868.1"/>
    </source>
</evidence>
<comment type="caution">
    <text evidence="1">The sequence shown here is derived from an EMBL/GenBank/DDBJ whole genome shotgun (WGS) entry which is preliminary data.</text>
</comment>
<protein>
    <submittedName>
        <fullName evidence="1">Uncharacterized protein</fullName>
    </submittedName>
</protein>
<accession>A0A392RGX8</accession>
<organism evidence="1 2">
    <name type="scientific">Trifolium medium</name>
    <dbReference type="NCBI Taxonomy" id="97028"/>
    <lineage>
        <taxon>Eukaryota</taxon>
        <taxon>Viridiplantae</taxon>
        <taxon>Streptophyta</taxon>
        <taxon>Embryophyta</taxon>
        <taxon>Tracheophyta</taxon>
        <taxon>Spermatophyta</taxon>
        <taxon>Magnoliopsida</taxon>
        <taxon>eudicotyledons</taxon>
        <taxon>Gunneridae</taxon>
        <taxon>Pentapetalae</taxon>
        <taxon>rosids</taxon>
        <taxon>fabids</taxon>
        <taxon>Fabales</taxon>
        <taxon>Fabaceae</taxon>
        <taxon>Papilionoideae</taxon>
        <taxon>50 kb inversion clade</taxon>
        <taxon>NPAAA clade</taxon>
        <taxon>Hologalegina</taxon>
        <taxon>IRL clade</taxon>
        <taxon>Trifolieae</taxon>
        <taxon>Trifolium</taxon>
    </lineage>
</organism>
<reference evidence="1 2" key="1">
    <citation type="journal article" date="2018" name="Front. Plant Sci.">
        <title>Red Clover (Trifolium pratense) and Zigzag Clover (T. medium) - A Picture of Genomic Similarities and Differences.</title>
        <authorList>
            <person name="Dluhosova J."/>
            <person name="Istvanek J."/>
            <person name="Nedelnik J."/>
            <person name="Repkova J."/>
        </authorList>
    </citation>
    <scope>NUCLEOTIDE SEQUENCE [LARGE SCALE GENOMIC DNA]</scope>
    <source>
        <strain evidence="2">cv. 10/8</strain>
        <tissue evidence="1">Leaf</tissue>
    </source>
</reference>
<dbReference type="Proteomes" id="UP000265520">
    <property type="component" value="Unassembled WGS sequence"/>
</dbReference>
<evidence type="ECO:0000313" key="2">
    <source>
        <dbReference type="Proteomes" id="UP000265520"/>
    </source>
</evidence>
<proteinExistence type="predicted"/>
<dbReference type="AlphaFoldDB" id="A0A392RGX8"/>